<feature type="binding site" evidence="12">
    <location>
        <begin position="269"/>
        <end position="271"/>
    </location>
    <ligand>
        <name>GTP</name>
        <dbReference type="ChEBI" id="CHEBI:37565"/>
    </ligand>
</feature>
<feature type="binding site" evidence="12">
    <location>
        <position position="166"/>
    </location>
    <ligand>
        <name>GTP</name>
        <dbReference type="ChEBI" id="CHEBI:37565"/>
    </ligand>
</feature>
<dbReference type="SFLD" id="SFLDG01386">
    <property type="entry name" value="main_SPASM_domain-containing"/>
    <property type="match status" value="1"/>
</dbReference>
<keyword evidence="15" id="KW-1185">Reference proteome</keyword>
<reference evidence="14" key="1">
    <citation type="journal article" date="2024" name="Int. J. Syst. Evol. Microbiol.">
        <title>Polycladomyces zharkentensis sp. nov., a novel thermophilic cellulose- and starch-degrading member of the Bacillota from a geothermal aquifer in Kazakhstan.</title>
        <authorList>
            <person name="Mashzhan A."/>
            <person name="Kistaubayeva A."/>
            <person name="Javier-Lopez R."/>
            <person name="Bissenova U."/>
            <person name="Bissenbay A."/>
            <person name="Birkeland N.K."/>
        </authorList>
    </citation>
    <scope>NUCLEOTIDE SEQUENCE</scope>
    <source>
        <strain evidence="14">ZKZ2T</strain>
    </source>
</reference>
<comment type="catalytic activity">
    <reaction evidence="11 12">
        <text>GTP + AH2 + S-adenosyl-L-methionine = (8S)-3',8-cyclo-7,8-dihydroguanosine 5'-triphosphate + 5'-deoxyadenosine + L-methionine + A + H(+)</text>
        <dbReference type="Rhea" id="RHEA:49576"/>
        <dbReference type="ChEBI" id="CHEBI:13193"/>
        <dbReference type="ChEBI" id="CHEBI:15378"/>
        <dbReference type="ChEBI" id="CHEBI:17319"/>
        <dbReference type="ChEBI" id="CHEBI:17499"/>
        <dbReference type="ChEBI" id="CHEBI:37565"/>
        <dbReference type="ChEBI" id="CHEBI:57844"/>
        <dbReference type="ChEBI" id="CHEBI:59789"/>
        <dbReference type="ChEBI" id="CHEBI:131766"/>
        <dbReference type="EC" id="4.1.99.22"/>
    </reaction>
</comment>
<dbReference type="InterPro" id="IPR050105">
    <property type="entry name" value="MoCo_biosynth_MoaA/MoaC"/>
</dbReference>
<dbReference type="InterPro" id="IPR010505">
    <property type="entry name" value="MoaA_twitch"/>
</dbReference>
<evidence type="ECO:0000256" key="3">
    <source>
        <dbReference type="ARBA" id="ARBA00022691"/>
    </source>
</evidence>
<dbReference type="InterPro" id="IPR058240">
    <property type="entry name" value="rSAM_sf"/>
</dbReference>
<feature type="binding site" evidence="12">
    <location>
        <position position="33"/>
    </location>
    <ligand>
        <name>S-adenosyl-L-methionine</name>
        <dbReference type="ChEBI" id="CHEBI:59789"/>
    </ligand>
</feature>
<keyword evidence="2 12" id="KW-0004">4Fe-4S</keyword>
<name>A0ABS2WKG1_9BACL</name>
<dbReference type="PROSITE" id="PS51918">
    <property type="entry name" value="RADICAL_SAM"/>
    <property type="match status" value="1"/>
</dbReference>
<feature type="binding site" evidence="12">
    <location>
        <position position="20"/>
    </location>
    <ligand>
        <name>GTP</name>
        <dbReference type="ChEBI" id="CHEBI:37565"/>
    </ligand>
</feature>
<evidence type="ECO:0000256" key="2">
    <source>
        <dbReference type="ARBA" id="ARBA00022485"/>
    </source>
</evidence>
<evidence type="ECO:0000256" key="6">
    <source>
        <dbReference type="ARBA" id="ARBA00023004"/>
    </source>
</evidence>
<dbReference type="PANTHER" id="PTHR22960:SF0">
    <property type="entry name" value="MOLYBDENUM COFACTOR BIOSYNTHESIS PROTEIN 1"/>
    <property type="match status" value="1"/>
</dbReference>
<evidence type="ECO:0000256" key="11">
    <source>
        <dbReference type="ARBA" id="ARBA00048697"/>
    </source>
</evidence>
<feature type="binding site" evidence="12">
    <location>
        <position position="78"/>
    </location>
    <ligand>
        <name>S-adenosyl-L-methionine</name>
        <dbReference type="ChEBI" id="CHEBI:59789"/>
    </ligand>
</feature>
<dbReference type="InterPro" id="IPR013785">
    <property type="entry name" value="Aldolase_TIM"/>
</dbReference>
<keyword evidence="3 12" id="KW-0949">S-adenosyl-L-methionine</keyword>
<dbReference type="SMART" id="SM00729">
    <property type="entry name" value="Elp3"/>
    <property type="match status" value="1"/>
</dbReference>
<dbReference type="InterPro" id="IPR007197">
    <property type="entry name" value="rSAM"/>
</dbReference>
<dbReference type="InterPro" id="IPR013483">
    <property type="entry name" value="MoaA"/>
</dbReference>
<keyword evidence="6 12" id="KW-0408">Iron</keyword>
<feature type="binding site" evidence="12">
    <location>
        <position position="27"/>
    </location>
    <ligand>
        <name>[4Fe-4S] cluster</name>
        <dbReference type="ChEBI" id="CHEBI:49883"/>
        <label>1</label>
        <note>4Fe-4S-S-AdoMet</note>
    </ligand>
</feature>
<dbReference type="InterPro" id="IPR000385">
    <property type="entry name" value="MoaA_NifB_PqqE_Fe-S-bd_CS"/>
</dbReference>
<evidence type="ECO:0000256" key="10">
    <source>
        <dbReference type="ARBA" id="ARBA00023239"/>
    </source>
</evidence>
<dbReference type="SFLD" id="SFLDS00029">
    <property type="entry name" value="Radical_SAM"/>
    <property type="match status" value="1"/>
</dbReference>
<dbReference type="NCBIfam" id="TIGR02666">
    <property type="entry name" value="moaA"/>
    <property type="match status" value="1"/>
</dbReference>
<evidence type="ECO:0000256" key="12">
    <source>
        <dbReference type="HAMAP-Rule" id="MF_01225"/>
    </source>
</evidence>
<dbReference type="Pfam" id="PF06463">
    <property type="entry name" value="Mob_synth_C"/>
    <property type="match status" value="1"/>
</dbReference>
<dbReference type="EC" id="4.1.99.22" evidence="1 12"/>
<comment type="caution">
    <text evidence="14">The sequence shown here is derived from an EMBL/GenBank/DDBJ whole genome shotgun (WGS) entry which is preliminary data.</text>
</comment>
<feature type="binding site" evidence="12">
    <location>
        <position position="74"/>
    </location>
    <ligand>
        <name>GTP</name>
        <dbReference type="ChEBI" id="CHEBI:37565"/>
    </ligand>
</feature>
<accession>A0ABS2WKG1</accession>
<dbReference type="Gene3D" id="3.20.20.70">
    <property type="entry name" value="Aldolase class I"/>
    <property type="match status" value="1"/>
</dbReference>
<feature type="binding site" evidence="12">
    <location>
        <position position="200"/>
    </location>
    <ligand>
        <name>S-adenosyl-L-methionine</name>
        <dbReference type="ChEBI" id="CHEBI:59789"/>
    </ligand>
</feature>
<evidence type="ECO:0000259" key="13">
    <source>
        <dbReference type="PROSITE" id="PS51918"/>
    </source>
</evidence>
<comment type="subunit">
    <text evidence="12">Monomer and homodimer.</text>
</comment>
<keyword evidence="8 12" id="KW-0342">GTP-binding</keyword>
<evidence type="ECO:0000313" key="15">
    <source>
        <dbReference type="Proteomes" id="UP001177120"/>
    </source>
</evidence>
<evidence type="ECO:0000256" key="9">
    <source>
        <dbReference type="ARBA" id="ARBA00023150"/>
    </source>
</evidence>
<feature type="binding site" evidence="12">
    <location>
        <position position="264"/>
    </location>
    <ligand>
        <name>[4Fe-4S] cluster</name>
        <dbReference type="ChEBI" id="CHEBI:49883"/>
        <label>2</label>
        <note>4Fe-4S-substrate</note>
    </ligand>
</feature>
<comment type="cofactor">
    <cofactor evidence="12">
        <name>[4Fe-4S] cluster</name>
        <dbReference type="ChEBI" id="CHEBI:49883"/>
    </cofactor>
    <text evidence="12">Binds 2 [4Fe-4S] clusters. Binds 1 [4Fe-4S] cluster coordinated with 3 cysteines and an exchangeable S-adenosyl-L-methionine and 1 [4Fe-4S] cluster coordinated with 3 cysteines and the GTP-derived substrate.</text>
</comment>
<protein>
    <recommendedName>
        <fullName evidence="1 12">GTP 3',8-cyclase</fullName>
        <ecNumber evidence="1 12">4.1.99.22</ecNumber>
    </recommendedName>
    <alternativeName>
        <fullName evidence="12">Molybdenum cofactor biosynthesis protein A</fullName>
    </alternativeName>
</protein>
<feature type="binding site" evidence="12">
    <location>
        <position position="129"/>
    </location>
    <ligand>
        <name>S-adenosyl-L-methionine</name>
        <dbReference type="ChEBI" id="CHEBI:59789"/>
    </ligand>
</feature>
<proteinExistence type="inferred from homology"/>
<dbReference type="SFLD" id="SFLDG01383">
    <property type="entry name" value="cyclic_pyranopterin_phosphate"/>
    <property type="match status" value="1"/>
</dbReference>
<comment type="similarity">
    <text evidence="12">Belongs to the radical SAM superfamily. MoaA family.</text>
</comment>
<feature type="domain" description="Radical SAM core" evidence="13">
    <location>
        <begin position="11"/>
        <end position="230"/>
    </location>
</feature>
<dbReference type="PANTHER" id="PTHR22960">
    <property type="entry name" value="MOLYBDOPTERIN COFACTOR SYNTHESIS PROTEIN A"/>
    <property type="match status" value="1"/>
</dbReference>
<evidence type="ECO:0000256" key="4">
    <source>
        <dbReference type="ARBA" id="ARBA00022723"/>
    </source>
</evidence>
<evidence type="ECO:0000256" key="5">
    <source>
        <dbReference type="ARBA" id="ARBA00022741"/>
    </source>
</evidence>
<dbReference type="Pfam" id="PF04055">
    <property type="entry name" value="Radical_SAM"/>
    <property type="match status" value="1"/>
</dbReference>
<dbReference type="HAMAP" id="MF_01225_B">
    <property type="entry name" value="MoaA_B"/>
    <property type="match status" value="1"/>
</dbReference>
<comment type="pathway">
    <text evidence="12">Cofactor biosynthesis; molybdopterin biosynthesis.</text>
</comment>
<keyword evidence="5 12" id="KW-0547">Nucleotide-binding</keyword>
<dbReference type="InterPro" id="IPR006638">
    <property type="entry name" value="Elp3/MiaA/NifB-like_rSAM"/>
</dbReference>
<sequence>MPGQLSRPLDRYQRPICDLRVSVTDQCNFRCTYCMPKEVFGPDYPFLPKEALLTLEEIVRLVRLFASLGVRKVRITGGEPLLRRDLPDLIRMLNEVEGIEDIALTTNGVLLPRYAAALKKAGLQRINVSLDAIHDAVFHRMNGGVAGVRQVLDGIRAAADAGLGVKVNMVVQKGVNDGEIVPMARHFRGTGHVVRFIEYMDVGSTNGWRRDQVVSKQEILERIHREMPLESIPPRYYGEVADRYRYAGTDEETGVISSVTDAFCGTCTRARLSADGRLFTCLFAEKGHDLRSLLRGGAPDEEIRRWIAEIWRNRTDRYSEERGQATNRKKKVEMSYIGG</sequence>
<dbReference type="InterPro" id="IPR040064">
    <property type="entry name" value="MoaA-like"/>
</dbReference>
<dbReference type="Proteomes" id="UP001177120">
    <property type="component" value="Unassembled WGS sequence"/>
</dbReference>
<evidence type="ECO:0000256" key="7">
    <source>
        <dbReference type="ARBA" id="ARBA00023014"/>
    </source>
</evidence>
<dbReference type="SFLD" id="SFLDG01067">
    <property type="entry name" value="SPASM/twitch_domain_containing"/>
    <property type="match status" value="1"/>
</dbReference>
<dbReference type="CDD" id="cd01335">
    <property type="entry name" value="Radical_SAM"/>
    <property type="match status" value="1"/>
</dbReference>
<dbReference type="SUPFAM" id="SSF102114">
    <property type="entry name" value="Radical SAM enzymes"/>
    <property type="match status" value="1"/>
</dbReference>
<comment type="function">
    <text evidence="12">Catalyzes the cyclization of GTP to (8S)-3',8-cyclo-7,8-dihydroguanosine 5'-triphosphate.</text>
</comment>
<dbReference type="CDD" id="cd21117">
    <property type="entry name" value="Twitch_MoaA"/>
    <property type="match status" value="1"/>
</dbReference>
<evidence type="ECO:0000256" key="8">
    <source>
        <dbReference type="ARBA" id="ARBA00023134"/>
    </source>
</evidence>
<dbReference type="PROSITE" id="PS01305">
    <property type="entry name" value="MOAA_NIFB_PQQE"/>
    <property type="match status" value="1"/>
</dbReference>
<feature type="binding site" evidence="12">
    <location>
        <position position="31"/>
    </location>
    <ligand>
        <name>[4Fe-4S] cluster</name>
        <dbReference type="ChEBI" id="CHEBI:49883"/>
        <label>1</label>
        <note>4Fe-4S-S-AdoMet</note>
    </ligand>
</feature>
<keyword evidence="10 12" id="KW-0456">Lyase</keyword>
<feature type="binding site" evidence="12">
    <location>
        <position position="105"/>
    </location>
    <ligand>
        <name>GTP</name>
        <dbReference type="ChEBI" id="CHEBI:37565"/>
    </ligand>
</feature>
<organism evidence="14 15">
    <name type="scientific">Polycladomyces zharkentensis</name>
    <dbReference type="NCBI Taxonomy" id="2807616"/>
    <lineage>
        <taxon>Bacteria</taxon>
        <taxon>Bacillati</taxon>
        <taxon>Bacillota</taxon>
        <taxon>Bacilli</taxon>
        <taxon>Bacillales</taxon>
        <taxon>Thermoactinomycetaceae</taxon>
        <taxon>Polycladomyces</taxon>
    </lineage>
</organism>
<keyword evidence="7 12" id="KW-0411">Iron-sulfur</keyword>
<dbReference type="EMBL" id="JAFHAP010000009">
    <property type="protein sequence ID" value="MBN2910009.1"/>
    <property type="molecule type" value="Genomic_DNA"/>
</dbReference>
<evidence type="ECO:0000256" key="1">
    <source>
        <dbReference type="ARBA" id="ARBA00012167"/>
    </source>
</evidence>
<feature type="binding site" evidence="12">
    <location>
        <position position="34"/>
    </location>
    <ligand>
        <name>[4Fe-4S] cluster</name>
        <dbReference type="ChEBI" id="CHEBI:49883"/>
        <label>1</label>
        <note>4Fe-4S-S-AdoMet</note>
    </ligand>
</feature>
<gene>
    <name evidence="12 14" type="primary">moaA</name>
    <name evidence="14" type="ORF">JQC72_10830</name>
</gene>
<dbReference type="RefSeq" id="WP_205495551.1">
    <property type="nucleotide sequence ID" value="NZ_JAFHAP010000009.1"/>
</dbReference>
<keyword evidence="4 12" id="KW-0479">Metal-binding</keyword>
<feature type="binding site" evidence="12">
    <location>
        <position position="281"/>
    </location>
    <ligand>
        <name>[4Fe-4S] cluster</name>
        <dbReference type="ChEBI" id="CHEBI:49883"/>
        <label>2</label>
        <note>4Fe-4S-substrate</note>
    </ligand>
</feature>
<keyword evidence="9 12" id="KW-0501">Molybdenum cofactor biosynthesis</keyword>
<feature type="binding site" evidence="12">
    <location>
        <position position="267"/>
    </location>
    <ligand>
        <name>[4Fe-4S] cluster</name>
        <dbReference type="ChEBI" id="CHEBI:49883"/>
        <label>2</label>
        <note>4Fe-4S-substrate</note>
    </ligand>
</feature>
<evidence type="ECO:0000313" key="14">
    <source>
        <dbReference type="EMBL" id="MBN2910009.1"/>
    </source>
</evidence>